<feature type="compositionally biased region" description="Basic and acidic residues" evidence="5">
    <location>
        <begin position="499"/>
        <end position="514"/>
    </location>
</feature>
<evidence type="ECO:0000259" key="7">
    <source>
        <dbReference type="PROSITE" id="PS50850"/>
    </source>
</evidence>
<dbReference type="GO" id="GO:0046943">
    <property type="term" value="F:carboxylic acid transmembrane transporter activity"/>
    <property type="evidence" value="ECO:0007669"/>
    <property type="project" value="TreeGrafter"/>
</dbReference>
<gene>
    <name evidence="8" type="ORF">GAYE_PCTG14G0634</name>
</gene>
<evidence type="ECO:0000256" key="4">
    <source>
        <dbReference type="ARBA" id="ARBA00023136"/>
    </source>
</evidence>
<dbReference type="PANTHER" id="PTHR23508:SF10">
    <property type="entry name" value="CARBOXYLIC ACID TRANSPORTER PROTEIN HOMOLOG"/>
    <property type="match status" value="1"/>
</dbReference>
<feature type="transmembrane region" description="Helical" evidence="6">
    <location>
        <begin position="43"/>
        <end position="65"/>
    </location>
</feature>
<feature type="transmembrane region" description="Helical" evidence="6">
    <location>
        <begin position="368"/>
        <end position="390"/>
    </location>
</feature>
<protein>
    <recommendedName>
        <fullName evidence="7">Major facilitator superfamily (MFS) profile domain-containing protein</fullName>
    </recommendedName>
</protein>
<feature type="transmembrane region" description="Helical" evidence="6">
    <location>
        <begin position="139"/>
        <end position="160"/>
    </location>
</feature>
<dbReference type="Proteomes" id="UP001300502">
    <property type="component" value="Unassembled WGS sequence"/>
</dbReference>
<feature type="region of interest" description="Disordered" evidence="5">
    <location>
        <begin position="496"/>
        <end position="521"/>
    </location>
</feature>
<keyword evidence="4 6" id="KW-0472">Membrane</keyword>
<dbReference type="EMBL" id="JANCYU010000007">
    <property type="protein sequence ID" value="KAK4522744.1"/>
    <property type="molecule type" value="Genomic_DNA"/>
</dbReference>
<evidence type="ECO:0000256" key="3">
    <source>
        <dbReference type="ARBA" id="ARBA00022989"/>
    </source>
</evidence>
<name>A0AAV9I3L3_9RHOD</name>
<dbReference type="GO" id="GO:0005886">
    <property type="term" value="C:plasma membrane"/>
    <property type="evidence" value="ECO:0007669"/>
    <property type="project" value="TreeGrafter"/>
</dbReference>
<feature type="transmembrane region" description="Helical" evidence="6">
    <location>
        <begin position="85"/>
        <end position="104"/>
    </location>
</feature>
<comment type="subcellular location">
    <subcellularLocation>
        <location evidence="1">Membrane</location>
        <topology evidence="1">Multi-pass membrane protein</topology>
    </subcellularLocation>
</comment>
<evidence type="ECO:0000256" key="1">
    <source>
        <dbReference type="ARBA" id="ARBA00004141"/>
    </source>
</evidence>
<proteinExistence type="predicted"/>
<feature type="transmembrane region" description="Helical" evidence="6">
    <location>
        <begin position="181"/>
        <end position="203"/>
    </location>
</feature>
<feature type="transmembrane region" description="Helical" evidence="6">
    <location>
        <begin position="341"/>
        <end position="361"/>
    </location>
</feature>
<dbReference type="Gene3D" id="1.20.1250.20">
    <property type="entry name" value="MFS general substrate transporter like domains"/>
    <property type="match status" value="1"/>
</dbReference>
<keyword evidence="2 6" id="KW-0812">Transmembrane</keyword>
<dbReference type="Pfam" id="PF00083">
    <property type="entry name" value="Sugar_tr"/>
    <property type="match status" value="2"/>
</dbReference>
<dbReference type="InterPro" id="IPR005828">
    <property type="entry name" value="MFS_sugar_transport-like"/>
</dbReference>
<keyword evidence="3 6" id="KW-1133">Transmembrane helix</keyword>
<dbReference type="PANTHER" id="PTHR23508">
    <property type="entry name" value="CARBOXYLIC ACID TRANSPORTER PROTEIN HOMOLOG"/>
    <property type="match status" value="1"/>
</dbReference>
<evidence type="ECO:0000313" key="9">
    <source>
        <dbReference type="Proteomes" id="UP001300502"/>
    </source>
</evidence>
<evidence type="ECO:0000256" key="6">
    <source>
        <dbReference type="SAM" id="Phobius"/>
    </source>
</evidence>
<reference evidence="8 9" key="1">
    <citation type="submission" date="2022-07" db="EMBL/GenBank/DDBJ databases">
        <title>Genome-wide signatures of adaptation to extreme environments.</title>
        <authorList>
            <person name="Cho C.H."/>
            <person name="Yoon H.S."/>
        </authorList>
    </citation>
    <scope>NUCLEOTIDE SEQUENCE [LARGE SCALE GENOMIC DNA]</scope>
    <source>
        <strain evidence="8 9">108.79 E11</strain>
    </source>
</reference>
<feature type="transmembrane region" description="Helical" evidence="6">
    <location>
        <begin position="111"/>
        <end position="133"/>
    </location>
</feature>
<dbReference type="InterPro" id="IPR020846">
    <property type="entry name" value="MFS_dom"/>
</dbReference>
<evidence type="ECO:0000256" key="5">
    <source>
        <dbReference type="SAM" id="MobiDB-lite"/>
    </source>
</evidence>
<dbReference type="AlphaFoldDB" id="A0AAV9I3L3"/>
<dbReference type="InterPro" id="IPR036259">
    <property type="entry name" value="MFS_trans_sf"/>
</dbReference>
<evidence type="ECO:0000313" key="8">
    <source>
        <dbReference type="EMBL" id="KAK4522744.1"/>
    </source>
</evidence>
<evidence type="ECO:0000256" key="2">
    <source>
        <dbReference type="ARBA" id="ARBA00022692"/>
    </source>
</evidence>
<feature type="transmembrane region" description="Helical" evidence="6">
    <location>
        <begin position="436"/>
        <end position="456"/>
    </location>
</feature>
<feature type="transmembrane region" description="Helical" evidence="6">
    <location>
        <begin position="215"/>
        <end position="234"/>
    </location>
</feature>
<sequence length="521" mass="57454">MAVVNENVVEEQLGKLQQEAELVVQRRYEEEEKLYGGFRSPAINTLVSGVGFFTDAYNIFIVSILNGVWTEAYPTDFTSTMKTRVSNSILVGDIVGMLFFGLFADRIGRKAGLLATATILLIGPILETVSFGANGSITGMFWMLVIVRGFLGVGIGGEYPCAATTSCEAGEDAKIKRGKNVLLVFSMQGVGTITAYVYGILLIEWAKANPSNFEPVWRVALASSIVPVIPIYILRWRMRNSTRYEVAGLSKKNLPWLLVIRKYWVNLIGTAGTWFINDFLFYSNGLFSSEMTASILRETDVRSSNLVFKEYTSMLILLIGLPGYFVSAFTCDYIGSRNIQIIGACVSGTIAIIMGGIFNLMRTNPGPFIMMYGLFFFFTQFGANCTTFILPTETYATAVRATLHGVSAAFGKAGAAIGTQVFNPLKKISPVNGPRAVFIFCGGLSFIGAILTYICIPDNKKKPLEVLDMEFERYCLEHGVELKYLQPSHYSKYFTSSDSDEKARMNENETEDKGSVAVLSE</sequence>
<comment type="caution">
    <text evidence="8">The sequence shown here is derived from an EMBL/GenBank/DDBJ whole genome shotgun (WGS) entry which is preliminary data.</text>
</comment>
<organism evidence="8 9">
    <name type="scientific">Galdieria yellowstonensis</name>
    <dbReference type="NCBI Taxonomy" id="3028027"/>
    <lineage>
        <taxon>Eukaryota</taxon>
        <taxon>Rhodophyta</taxon>
        <taxon>Bangiophyceae</taxon>
        <taxon>Galdieriales</taxon>
        <taxon>Galdieriaceae</taxon>
        <taxon>Galdieria</taxon>
    </lineage>
</organism>
<dbReference type="SUPFAM" id="SSF103473">
    <property type="entry name" value="MFS general substrate transporter"/>
    <property type="match status" value="1"/>
</dbReference>
<dbReference type="PROSITE" id="PS50850">
    <property type="entry name" value="MFS"/>
    <property type="match status" value="1"/>
</dbReference>
<keyword evidence="9" id="KW-1185">Reference proteome</keyword>
<feature type="domain" description="Major facilitator superfamily (MFS) profile" evidence="7">
    <location>
        <begin position="44"/>
        <end position="460"/>
    </location>
</feature>
<feature type="transmembrane region" description="Helical" evidence="6">
    <location>
        <begin position="314"/>
        <end position="335"/>
    </location>
</feature>
<accession>A0AAV9I3L3</accession>